<sequence length="256" mass="28027">MGSYLTIVNDTKDEYLCKLSADTRAIKFANFAALGLSAFGAILTAISFSSIFSTAVVGNRAISLFGVSSEWLDHFSRIIGYTAVGVSGVGTLSGFSVEVVRAISNHLSKDHYISIGANQSYRYGKFTLALWCQSICVRSAVLHESAVRVDSVYMRPIFSGIFPQSNKNHSIQSWINRKGVKSQYIVAQNPVGNFSTFINEPSNSHDLERLNEGAIANATTKVGKLRKRNHTNDSSWLQFDGNNTTVLRNLRLGSSV</sequence>
<evidence type="ECO:0000256" key="1">
    <source>
        <dbReference type="SAM" id="Phobius"/>
    </source>
</evidence>
<keyword evidence="1" id="KW-0472">Membrane</keyword>
<evidence type="ECO:0000313" key="3">
    <source>
        <dbReference type="Proteomes" id="UP000053237"/>
    </source>
</evidence>
<reference evidence="2 3" key="1">
    <citation type="submission" date="2012-05" db="EMBL/GenBank/DDBJ databases">
        <title>Recombination and specialization in a pathogen metapopulation.</title>
        <authorList>
            <person name="Gardiner A."/>
            <person name="Kemen E."/>
            <person name="Schultz-Larsen T."/>
            <person name="MacLean D."/>
            <person name="Van Oosterhout C."/>
            <person name="Jones J.D.G."/>
        </authorList>
    </citation>
    <scope>NUCLEOTIDE SEQUENCE [LARGE SCALE GENOMIC DNA]</scope>
    <source>
        <strain evidence="2 3">Ac Nc2</strain>
    </source>
</reference>
<accession>A0A024FWI2</accession>
<keyword evidence="1" id="KW-1133">Transmembrane helix</keyword>
<comment type="caution">
    <text evidence="2">The sequence shown here is derived from an EMBL/GenBank/DDBJ whole genome shotgun (WGS) entry which is preliminary data.</text>
</comment>
<dbReference type="AlphaFoldDB" id="A0A024FWI2"/>
<dbReference type="InParanoid" id="A0A024FWI2"/>
<name>A0A024FWI2_9STRA</name>
<dbReference type="Proteomes" id="UP000053237">
    <property type="component" value="Unassembled WGS sequence"/>
</dbReference>
<gene>
    <name evidence="2" type="ORF">BN9_121800</name>
</gene>
<dbReference type="EMBL" id="CAIX01000498">
    <property type="protein sequence ID" value="CCI10989.1"/>
    <property type="molecule type" value="Genomic_DNA"/>
</dbReference>
<evidence type="ECO:0000313" key="2">
    <source>
        <dbReference type="EMBL" id="CCI10989.1"/>
    </source>
</evidence>
<protein>
    <submittedName>
        <fullName evidence="2">Uncharacterized protein</fullName>
    </submittedName>
</protein>
<proteinExistence type="predicted"/>
<feature type="transmembrane region" description="Helical" evidence="1">
    <location>
        <begin position="78"/>
        <end position="100"/>
    </location>
</feature>
<dbReference type="OrthoDB" id="122216at2759"/>
<organism evidence="2 3">
    <name type="scientific">Albugo candida</name>
    <dbReference type="NCBI Taxonomy" id="65357"/>
    <lineage>
        <taxon>Eukaryota</taxon>
        <taxon>Sar</taxon>
        <taxon>Stramenopiles</taxon>
        <taxon>Oomycota</taxon>
        <taxon>Peronosporomycetes</taxon>
        <taxon>Albuginales</taxon>
        <taxon>Albuginaceae</taxon>
        <taxon>Albugo</taxon>
    </lineage>
</organism>
<keyword evidence="1" id="KW-0812">Transmembrane</keyword>
<feature type="transmembrane region" description="Helical" evidence="1">
    <location>
        <begin position="28"/>
        <end position="58"/>
    </location>
</feature>
<keyword evidence="3" id="KW-1185">Reference proteome</keyword>